<keyword evidence="1" id="KW-0479">Metal-binding</keyword>
<dbReference type="AlphaFoldDB" id="A0AB34GEH6"/>
<dbReference type="Proteomes" id="UP001159641">
    <property type="component" value="Unassembled WGS sequence"/>
</dbReference>
<dbReference type="PROSITE" id="PS50157">
    <property type="entry name" value="ZINC_FINGER_C2H2_2"/>
    <property type="match status" value="1"/>
</dbReference>
<keyword evidence="1" id="KW-0863">Zinc-finger</keyword>
<dbReference type="SUPFAM" id="SSF57667">
    <property type="entry name" value="beta-beta-alpha zinc fingers"/>
    <property type="match status" value="1"/>
</dbReference>
<dbReference type="GO" id="GO:0008270">
    <property type="term" value="F:zinc ion binding"/>
    <property type="evidence" value="ECO:0007669"/>
    <property type="project" value="UniProtKB-KW"/>
</dbReference>
<name>A0AB34GEH6_ESCRO</name>
<feature type="region of interest" description="Disordered" evidence="2">
    <location>
        <begin position="141"/>
        <end position="161"/>
    </location>
</feature>
<dbReference type="InterPro" id="IPR036236">
    <property type="entry name" value="Znf_C2H2_sf"/>
</dbReference>
<dbReference type="EMBL" id="JAIQCJ010002272">
    <property type="protein sequence ID" value="KAJ8778079.1"/>
    <property type="molecule type" value="Genomic_DNA"/>
</dbReference>
<protein>
    <recommendedName>
        <fullName evidence="3">C2H2-type domain-containing protein</fullName>
    </recommendedName>
</protein>
<evidence type="ECO:0000256" key="2">
    <source>
        <dbReference type="SAM" id="MobiDB-lite"/>
    </source>
</evidence>
<feature type="compositionally biased region" description="Low complexity" evidence="2">
    <location>
        <begin position="340"/>
        <end position="363"/>
    </location>
</feature>
<comment type="caution">
    <text evidence="4">The sequence shown here is derived from an EMBL/GenBank/DDBJ whole genome shotgun (WGS) entry which is preliminary data.</text>
</comment>
<proteinExistence type="predicted"/>
<gene>
    <name evidence="4" type="ORF">J1605_013939</name>
</gene>
<sequence>MGQIHVLILSNERDARDSLRSLKAAVMKQPKADRAHLPVSVGAPARLRPVPARPPPRARFLFRLRPPRAAPSVVVGALHVCESSLDRSGGSRVLLPQTITQSVWRSSSVVALSHSRLSVPTLHVYVPAPFISPLDHLSDQPSAPAFPRRGPHASPEASAVPADVSQKTAPFLSLEDFVAPYLAASLAWNSGVSRGLWGGRDPRFRKCGGAPRASLSSQAYARDEVTGPEPCSEGLRVWPWAGAAGIYDTCGTVLSCHSCSLLPRRSHGNQGLRAFPMRPDLLRHQRNYRSEQSFGCEVCGQAFSLRGRLGPHRQVCSERSLTRVATAGRPPAHVHPVRQGSAGPRASAPSGAAAGRASATWAS</sequence>
<dbReference type="InterPro" id="IPR013087">
    <property type="entry name" value="Znf_C2H2_type"/>
</dbReference>
<feature type="region of interest" description="Disordered" evidence="2">
    <location>
        <begin position="324"/>
        <end position="363"/>
    </location>
</feature>
<evidence type="ECO:0000313" key="5">
    <source>
        <dbReference type="Proteomes" id="UP001159641"/>
    </source>
</evidence>
<dbReference type="Gene3D" id="3.30.160.60">
    <property type="entry name" value="Classic Zinc Finger"/>
    <property type="match status" value="1"/>
</dbReference>
<evidence type="ECO:0000256" key="1">
    <source>
        <dbReference type="PROSITE-ProRule" id="PRU00042"/>
    </source>
</evidence>
<keyword evidence="5" id="KW-1185">Reference proteome</keyword>
<keyword evidence="1" id="KW-0862">Zinc</keyword>
<organism evidence="4 5">
    <name type="scientific">Eschrichtius robustus</name>
    <name type="common">California gray whale</name>
    <name type="synonym">Eschrichtius gibbosus</name>
    <dbReference type="NCBI Taxonomy" id="9764"/>
    <lineage>
        <taxon>Eukaryota</taxon>
        <taxon>Metazoa</taxon>
        <taxon>Chordata</taxon>
        <taxon>Craniata</taxon>
        <taxon>Vertebrata</taxon>
        <taxon>Euteleostomi</taxon>
        <taxon>Mammalia</taxon>
        <taxon>Eutheria</taxon>
        <taxon>Laurasiatheria</taxon>
        <taxon>Artiodactyla</taxon>
        <taxon>Whippomorpha</taxon>
        <taxon>Cetacea</taxon>
        <taxon>Mysticeti</taxon>
        <taxon>Eschrichtiidae</taxon>
        <taxon>Eschrichtius</taxon>
    </lineage>
</organism>
<accession>A0AB34GEH6</accession>
<evidence type="ECO:0000259" key="3">
    <source>
        <dbReference type="PROSITE" id="PS50157"/>
    </source>
</evidence>
<reference evidence="4 5" key="1">
    <citation type="submission" date="2022-11" db="EMBL/GenBank/DDBJ databases">
        <title>Whole genome sequence of Eschrichtius robustus ER-17-0199.</title>
        <authorList>
            <person name="Bruniche-Olsen A."/>
            <person name="Black A.N."/>
            <person name="Fields C.J."/>
            <person name="Walden K."/>
            <person name="Dewoody J.A."/>
        </authorList>
    </citation>
    <scope>NUCLEOTIDE SEQUENCE [LARGE SCALE GENOMIC DNA]</scope>
    <source>
        <strain evidence="4">ER-17-0199</strain>
        <tissue evidence="4">Blubber</tissue>
    </source>
</reference>
<evidence type="ECO:0000313" key="4">
    <source>
        <dbReference type="EMBL" id="KAJ8778079.1"/>
    </source>
</evidence>
<feature type="domain" description="C2H2-type" evidence="3">
    <location>
        <begin position="294"/>
        <end position="330"/>
    </location>
</feature>